<dbReference type="InterPro" id="IPR023631">
    <property type="entry name" value="Amidase_dom"/>
</dbReference>
<dbReference type="AlphaFoldDB" id="A0A2H2ZNI8"/>
<feature type="domain" description="Amidase" evidence="1">
    <location>
        <begin position="30"/>
        <end position="134"/>
    </location>
</feature>
<dbReference type="InterPro" id="IPR036928">
    <property type="entry name" value="AS_sf"/>
</dbReference>
<dbReference type="Pfam" id="PF01425">
    <property type="entry name" value="Amidase"/>
    <property type="match status" value="2"/>
</dbReference>
<gene>
    <name evidence="2" type="ORF">A9Z42_0092180</name>
</gene>
<dbReference type="PANTHER" id="PTHR42678:SF34">
    <property type="entry name" value="OS04G0183300 PROTEIN"/>
    <property type="match status" value="1"/>
</dbReference>
<accession>A0A2H2ZNI8</accession>
<organism evidence="2 3">
    <name type="scientific">Trichoderma parareesei</name>
    <name type="common">Filamentous fungus</name>
    <dbReference type="NCBI Taxonomy" id="858221"/>
    <lineage>
        <taxon>Eukaryota</taxon>
        <taxon>Fungi</taxon>
        <taxon>Dikarya</taxon>
        <taxon>Ascomycota</taxon>
        <taxon>Pezizomycotina</taxon>
        <taxon>Sordariomycetes</taxon>
        <taxon>Hypocreomycetidae</taxon>
        <taxon>Hypocreales</taxon>
        <taxon>Hypocreaceae</taxon>
        <taxon>Trichoderma</taxon>
    </lineage>
</organism>
<keyword evidence="3" id="KW-1185">Reference proteome</keyword>
<dbReference type="PANTHER" id="PTHR42678">
    <property type="entry name" value="AMIDASE"/>
    <property type="match status" value="1"/>
</dbReference>
<sequence length="456" mass="49555">MSVTPFNVLTTNAVDLQRLLISKQITSVQIVQQYFDQIDRHEHFLNALISPAPRDKVLRVAAALDEERSNGSVRSSFHGVPIVLKDCFMTASSLGMTTTAGSWAFVGAKASKNSAIVQRLIDAGLIIIGKANMTSPGGSSTGSAVAVAAGFSPLAMGSETIGSIVTPSTRAGLYALKITTGVLDTTGVYTMTDFFDSVGPMAKSSADVRTLAEILLQRTFNRDEFGTWEGLSVGFLDPREWKIAETMCPQHEGTAEQMVEEYEDAVKLLQDNGCSLKYPVKVGDLDGSTVDGEQATMRIAFWEFKNVGIRRFIEAFDECPVRSAEDIVKFNRENRDKAMPAPYTEQGDLEKTLTYNDEPEKIEALRKDVRSAAQAIIHTAFNSQRVNLLVAPGDSSLCIHAAAAGYPIATAPIGQLRYNGRPFGLCVLARANEEELLLRFMAAYEAAAKPRPVPDL</sequence>
<evidence type="ECO:0000259" key="1">
    <source>
        <dbReference type="Pfam" id="PF01425"/>
    </source>
</evidence>
<comment type="caution">
    <text evidence="2">The sequence shown here is derived from an EMBL/GenBank/DDBJ whole genome shotgun (WGS) entry which is preliminary data.</text>
</comment>
<name>A0A2H2ZNI8_TRIPA</name>
<evidence type="ECO:0000313" key="2">
    <source>
        <dbReference type="EMBL" id="OTA08289.1"/>
    </source>
</evidence>
<dbReference type="Proteomes" id="UP000219286">
    <property type="component" value="Unassembled WGS sequence"/>
</dbReference>
<evidence type="ECO:0000313" key="3">
    <source>
        <dbReference type="Proteomes" id="UP000219286"/>
    </source>
</evidence>
<feature type="domain" description="Amidase" evidence="1">
    <location>
        <begin position="135"/>
        <end position="438"/>
    </location>
</feature>
<dbReference type="SUPFAM" id="SSF75304">
    <property type="entry name" value="Amidase signature (AS) enzymes"/>
    <property type="match status" value="1"/>
</dbReference>
<dbReference type="Gene3D" id="3.90.1300.10">
    <property type="entry name" value="Amidase signature (AS) domain"/>
    <property type="match status" value="1"/>
</dbReference>
<reference evidence="2 3" key="1">
    <citation type="journal article" date="2015" name="Genome Announc.">
        <title>Genome sequence and annotation of Trichoderma parareesei, the ancestor of the cellulase producer Trichoderma reesei.</title>
        <authorList>
            <person name="Yang D."/>
            <person name="Pomraning K."/>
            <person name="Kopchinskiy A."/>
            <person name="Karimi Aghcheh R."/>
            <person name="Atanasova L."/>
            <person name="Chenthamara K."/>
            <person name="Baker S.E."/>
            <person name="Zhang R."/>
            <person name="Shen Q."/>
            <person name="Freitag M."/>
            <person name="Kubicek C.P."/>
            <person name="Druzhinina I.S."/>
        </authorList>
    </citation>
    <scope>NUCLEOTIDE SEQUENCE [LARGE SCALE GENOMIC DNA]</scope>
    <source>
        <strain evidence="2 3">CBS 125925</strain>
    </source>
</reference>
<protein>
    <submittedName>
        <fullName evidence="2">Amidase</fullName>
    </submittedName>
</protein>
<dbReference type="OrthoDB" id="566138at2759"/>
<proteinExistence type="predicted"/>
<dbReference type="EMBL" id="LFMI01000833">
    <property type="protein sequence ID" value="OTA08289.1"/>
    <property type="molecule type" value="Genomic_DNA"/>
</dbReference>